<feature type="region of interest" description="Disordered" evidence="1">
    <location>
        <begin position="296"/>
        <end position="330"/>
    </location>
</feature>
<protein>
    <submittedName>
        <fullName evidence="4">SF4 helicase domain-containing protein</fullName>
    </submittedName>
</protein>
<dbReference type="PANTHER" id="PTHR12873:SF0">
    <property type="entry name" value="TWINKLE MTDNA HELICASE"/>
    <property type="match status" value="1"/>
</dbReference>
<proteinExistence type="predicted"/>
<dbReference type="GO" id="GO:0043139">
    <property type="term" value="F:5'-3' DNA helicase activity"/>
    <property type="evidence" value="ECO:0007669"/>
    <property type="project" value="InterPro"/>
</dbReference>
<dbReference type="Gene3D" id="3.40.50.300">
    <property type="entry name" value="P-loop containing nucleotide triphosphate hydrolases"/>
    <property type="match status" value="1"/>
</dbReference>
<feature type="region of interest" description="Disordered" evidence="1">
    <location>
        <begin position="127"/>
        <end position="164"/>
    </location>
</feature>
<keyword evidence="3" id="KW-1185">Reference proteome</keyword>
<feature type="compositionally biased region" description="Polar residues" evidence="1">
    <location>
        <begin position="131"/>
        <end position="149"/>
    </location>
</feature>
<dbReference type="PROSITE" id="PS51199">
    <property type="entry name" value="SF4_HELICASE"/>
    <property type="match status" value="1"/>
</dbReference>
<dbReference type="AlphaFoldDB" id="A0A183C5B5"/>
<evidence type="ECO:0000313" key="4">
    <source>
        <dbReference type="WBParaSite" id="GPLIN_000806000"/>
    </source>
</evidence>
<dbReference type="GO" id="GO:0003697">
    <property type="term" value="F:single-stranded DNA binding"/>
    <property type="evidence" value="ECO:0007669"/>
    <property type="project" value="InterPro"/>
</dbReference>
<sequence length="1065" mass="120709">MSDEEFEEIERIVLGLEEPDTDLYDRVAYLDMVKQHQQAQRRKLALLREGERKVYTHFGKQFDQHADAKKYQTVEKHEALAALPVVGSTVYTQMDLCDCAIFAECPLGKAGGGLRAVPARRCRSHARKRSSTLAQKQSLAWSQKQMPTSDNDDDDEYTDVDHQQPVDQSQPQWCRCRKRHCADCAKINAKGCAGTKNVVDSSPSSSGPGSDFDDDFVEVCPPRGVLFRLPVTITKSQRCRTASDCRVHGSAATALKQCMPGRVVDYTQMGLFVAPPSETDPDEAFVVVERHRPLTEKPSPVGEVSVSGSTAASFTPLPPAPSAASPRHRLLRHQAHSASADNLLIRTSDLGSAASDVPSLPPPPPAPRDRSRGDLFEEESLSAPTGKTLSFEEPAQASDLDQMRPQQMPRRDVSPKVLKDTKSAGIVDTVDQREQRSSMAAASDPRIRHIWSEAIELGEIRNVEDQTEFRSLRAQLGIDKISAETLSQYHVKGHMDHFDQPAICYPRYRGPSTRNRLPTGLKLIRRVADKLIKENYPSTEDKVRFTGMFGLHMLTQFDNRVVLTTNERDALKISAETLSQYHVKGHMDHFDQPAICYPRYRGPSTRNRLPTGLKLIRRVADKLIKENYPSTEDKVRFTGMFGLHMLTQFDNRVVLTTNERDALAVYDASNGIPALSLPKGERFDQSVLPYLEDFDLVYLWFPSIHERFAKDYASYMNATRCYIITAPLRPVELIRDGRSKEVLHNIQDAVRVRYKGFRSVGDLRDAVRGEIVQSKSRLSGIAQWRRYALLNNYLRGFRPGEISVISGGHYGKTTFLCEYAMDLYSQGIRTMFCNFEMPEDKILKWMIIQFAGPSHVRSQARARSHAFFSARSKAPLQRHEHSSVEMWLDKFERTQGDLLIMKTDEFRDKTLKEIADAIRDQVITSGTQHLVIDNLQSLVDLATVSIDTMSAGERIHQQDRFVGMLRRLANSQELHITVVVHPVKESNEHGYYELQHIGGPSAKIAQEADNVLVIQRRRDLEDRRRFRKFLYILKNRYGGRCIEVDQIEMLFQPTTLMHTLVEVNK</sequence>
<feature type="compositionally biased region" description="Low complexity" evidence="1">
    <location>
        <begin position="298"/>
        <end position="315"/>
    </location>
</feature>
<dbReference type="WBParaSite" id="GPLIN_000806000">
    <property type="protein sequence ID" value="GPLIN_000806000"/>
    <property type="gene ID" value="GPLIN_000806000"/>
</dbReference>
<evidence type="ECO:0000256" key="1">
    <source>
        <dbReference type="SAM" id="MobiDB-lite"/>
    </source>
</evidence>
<dbReference type="GO" id="GO:0005524">
    <property type="term" value="F:ATP binding"/>
    <property type="evidence" value="ECO:0007669"/>
    <property type="project" value="InterPro"/>
</dbReference>
<dbReference type="Proteomes" id="UP000050741">
    <property type="component" value="Unassembled WGS sequence"/>
</dbReference>
<organism evidence="3 4">
    <name type="scientific">Globodera pallida</name>
    <name type="common">Potato cyst nematode worm</name>
    <name type="synonym">Heterodera pallida</name>
    <dbReference type="NCBI Taxonomy" id="36090"/>
    <lineage>
        <taxon>Eukaryota</taxon>
        <taxon>Metazoa</taxon>
        <taxon>Ecdysozoa</taxon>
        <taxon>Nematoda</taxon>
        <taxon>Chromadorea</taxon>
        <taxon>Rhabditida</taxon>
        <taxon>Tylenchina</taxon>
        <taxon>Tylenchomorpha</taxon>
        <taxon>Tylenchoidea</taxon>
        <taxon>Heteroderidae</taxon>
        <taxon>Heteroderinae</taxon>
        <taxon>Globodera</taxon>
    </lineage>
</organism>
<feature type="region of interest" description="Disordered" evidence="1">
    <location>
        <begin position="352"/>
        <end position="417"/>
    </location>
</feature>
<feature type="domain" description="SF4 helicase" evidence="2">
    <location>
        <begin position="776"/>
        <end position="1065"/>
    </location>
</feature>
<accession>A0A183C5B5</accession>
<reference evidence="4" key="2">
    <citation type="submission" date="2016-06" db="UniProtKB">
        <authorList>
            <consortium name="WormBaseParasite"/>
        </authorList>
    </citation>
    <scope>IDENTIFICATION</scope>
</reference>
<dbReference type="InterPro" id="IPR007694">
    <property type="entry name" value="DNA_helicase_DnaB-like_C"/>
</dbReference>
<dbReference type="Gene3D" id="3.40.1360.10">
    <property type="match status" value="1"/>
</dbReference>
<evidence type="ECO:0000259" key="2">
    <source>
        <dbReference type="PROSITE" id="PS51199"/>
    </source>
</evidence>
<dbReference type="Pfam" id="PF03796">
    <property type="entry name" value="DnaB_C"/>
    <property type="match status" value="1"/>
</dbReference>
<dbReference type="GO" id="GO:0005739">
    <property type="term" value="C:mitochondrion"/>
    <property type="evidence" value="ECO:0007669"/>
    <property type="project" value="TreeGrafter"/>
</dbReference>
<dbReference type="GO" id="GO:0006264">
    <property type="term" value="P:mitochondrial DNA replication"/>
    <property type="evidence" value="ECO:0007669"/>
    <property type="project" value="TreeGrafter"/>
</dbReference>
<dbReference type="SUPFAM" id="SSF52540">
    <property type="entry name" value="P-loop containing nucleoside triphosphate hydrolases"/>
    <property type="match status" value="1"/>
</dbReference>
<reference evidence="3" key="1">
    <citation type="submission" date="2014-05" db="EMBL/GenBank/DDBJ databases">
        <title>The genome and life-stage specific transcriptomes of Globodera pallida elucidate key aspects of plant parasitism by a cyst nematode.</title>
        <authorList>
            <person name="Cotton J.A."/>
            <person name="Lilley C.J."/>
            <person name="Jones L.M."/>
            <person name="Kikuchi T."/>
            <person name="Reid A.J."/>
            <person name="Thorpe P."/>
            <person name="Tsai I.J."/>
            <person name="Beasley H."/>
            <person name="Blok V."/>
            <person name="Cock P.J.A."/>
            <person name="Van den Akker S.E."/>
            <person name="Holroyd N."/>
            <person name="Hunt M."/>
            <person name="Mantelin S."/>
            <person name="Naghra H."/>
            <person name="Pain A."/>
            <person name="Palomares-Rius J.E."/>
            <person name="Zarowiecki M."/>
            <person name="Berriman M."/>
            <person name="Jones J.T."/>
            <person name="Urwin P.E."/>
        </authorList>
    </citation>
    <scope>NUCLEOTIDE SEQUENCE [LARGE SCALE GENOMIC DNA]</scope>
    <source>
        <strain evidence="3">Lindley</strain>
    </source>
</reference>
<evidence type="ECO:0000313" key="3">
    <source>
        <dbReference type="Proteomes" id="UP000050741"/>
    </source>
</evidence>
<dbReference type="InterPro" id="IPR027032">
    <property type="entry name" value="Twinkle-like"/>
</dbReference>
<name>A0A183C5B5_GLOPA</name>
<dbReference type="PANTHER" id="PTHR12873">
    <property type="entry name" value="T7-LIKE MITOCHONDRIAL DNA HELICASE"/>
    <property type="match status" value="1"/>
</dbReference>
<dbReference type="InterPro" id="IPR027417">
    <property type="entry name" value="P-loop_NTPase"/>
</dbReference>